<dbReference type="Pfam" id="PF14741">
    <property type="entry name" value="GH114_assoc"/>
    <property type="match status" value="1"/>
</dbReference>
<evidence type="ECO:0000259" key="3">
    <source>
        <dbReference type="Pfam" id="PF14741"/>
    </source>
</evidence>
<proteinExistence type="predicted"/>
<dbReference type="InterPro" id="IPR013785">
    <property type="entry name" value="Aldolase_TIM"/>
</dbReference>
<dbReference type="InterPro" id="IPR017853">
    <property type="entry name" value="GH"/>
</dbReference>
<name>A0AAV3U608_9ALTE</name>
<evidence type="ECO:0008006" key="6">
    <source>
        <dbReference type="Google" id="ProtNLM"/>
    </source>
</evidence>
<keyword evidence="1" id="KW-0732">Signal</keyword>
<keyword evidence="5" id="KW-1185">Reference proteome</keyword>
<reference evidence="5" key="1">
    <citation type="journal article" date="2019" name="Int. J. Syst. Evol. Microbiol.">
        <title>The Global Catalogue of Microorganisms (GCM) 10K type strain sequencing project: providing services to taxonomists for standard genome sequencing and annotation.</title>
        <authorList>
            <consortium name="The Broad Institute Genomics Platform"/>
            <consortium name="The Broad Institute Genome Sequencing Center for Infectious Disease"/>
            <person name="Wu L."/>
            <person name="Ma J."/>
        </authorList>
    </citation>
    <scope>NUCLEOTIDE SEQUENCE [LARGE SCALE GENOMIC DNA]</scope>
    <source>
        <strain evidence="5">JCM 19134</strain>
    </source>
</reference>
<dbReference type="Pfam" id="PF03537">
    <property type="entry name" value="Glyco_hydro_114"/>
    <property type="match status" value="1"/>
</dbReference>
<comment type="caution">
    <text evidence="4">The sequence shown here is derived from an EMBL/GenBank/DDBJ whole genome shotgun (WGS) entry which is preliminary data.</text>
</comment>
<dbReference type="Proteomes" id="UP001409585">
    <property type="component" value="Unassembled WGS sequence"/>
</dbReference>
<dbReference type="Gene3D" id="3.20.20.70">
    <property type="entry name" value="Aldolase class I"/>
    <property type="match status" value="1"/>
</dbReference>
<dbReference type="InterPro" id="IPR004352">
    <property type="entry name" value="GH114_TIM-barrel"/>
</dbReference>
<gene>
    <name evidence="4" type="ORF">GCM10025791_33820</name>
</gene>
<dbReference type="InterPro" id="IPR049922">
    <property type="entry name" value="GH114_assoc"/>
</dbReference>
<feature type="domain" description="Glycoside-hydrolase family GH114 TIM-barrel" evidence="2">
    <location>
        <begin position="192"/>
        <end position="423"/>
    </location>
</feature>
<evidence type="ECO:0000313" key="5">
    <source>
        <dbReference type="Proteomes" id="UP001409585"/>
    </source>
</evidence>
<dbReference type="EMBL" id="BAABLX010000029">
    <property type="protein sequence ID" value="GAA4950762.1"/>
    <property type="molecule type" value="Genomic_DNA"/>
</dbReference>
<protein>
    <recommendedName>
        <fullName evidence="6">Glycoside-hydrolase family GH114 TIM-barrel domain-containing protein</fullName>
    </recommendedName>
</protein>
<evidence type="ECO:0000313" key="4">
    <source>
        <dbReference type="EMBL" id="GAA4950762.1"/>
    </source>
</evidence>
<dbReference type="SUPFAM" id="SSF51445">
    <property type="entry name" value="(Trans)glycosidases"/>
    <property type="match status" value="1"/>
</dbReference>
<feature type="signal peptide" evidence="1">
    <location>
        <begin position="1"/>
        <end position="20"/>
    </location>
</feature>
<evidence type="ECO:0000259" key="2">
    <source>
        <dbReference type="Pfam" id="PF03537"/>
    </source>
</evidence>
<dbReference type="AlphaFoldDB" id="A0AAV3U608"/>
<dbReference type="RefSeq" id="WP_345425072.1">
    <property type="nucleotide sequence ID" value="NZ_AP031496.1"/>
</dbReference>
<dbReference type="PANTHER" id="PTHR35273">
    <property type="entry name" value="ALPHA-1,4 POLYGALACTOSAMINIDASE, PUTATIVE (AFU_ORTHOLOGUE AFUA_3G07890)-RELATED"/>
    <property type="match status" value="1"/>
</dbReference>
<accession>A0AAV3U608</accession>
<evidence type="ECO:0000256" key="1">
    <source>
        <dbReference type="SAM" id="SignalP"/>
    </source>
</evidence>
<organism evidence="4 5">
    <name type="scientific">Halioxenophilus aromaticivorans</name>
    <dbReference type="NCBI Taxonomy" id="1306992"/>
    <lineage>
        <taxon>Bacteria</taxon>
        <taxon>Pseudomonadati</taxon>
        <taxon>Pseudomonadota</taxon>
        <taxon>Gammaproteobacteria</taxon>
        <taxon>Alteromonadales</taxon>
        <taxon>Alteromonadaceae</taxon>
        <taxon>Halioxenophilus</taxon>
    </lineage>
</organism>
<feature type="domain" description="Glycosyl-hydrolase 114-associated" evidence="3">
    <location>
        <begin position="46"/>
        <end position="167"/>
    </location>
</feature>
<feature type="chain" id="PRO_5043629527" description="Glycoside-hydrolase family GH114 TIM-barrel domain-containing protein" evidence="1">
    <location>
        <begin position="21"/>
        <end position="430"/>
    </location>
</feature>
<dbReference type="PANTHER" id="PTHR35273:SF2">
    <property type="entry name" value="ALPHA-GALACTOSIDASE"/>
    <property type="match status" value="1"/>
</dbReference>
<sequence>MIKQLLGLVAAMAVPVLLHAETVNLGVANIDVRKGSISNQNVNVLNSRTLTGNQDDWSTYIELAPDSNRFVGLFDFKAPQRQGWSKLVVNANTIGEAASVQRWRFQLRDFTNKRWLDIGNNNGASDWLWHGQAMPVGQSISNYINGNGRIRIRYFSNNATDVSNIDQLTVALTKPNTGNDQWWQPTPEDKLTWQWQINGNLNTSLDVDMYDVDLFDTSAATIQNLKNDGRIVVCYFSAGTYEGWRDDWATHFPFITGDDYSGSQPPFAGNMADWDERWLDIRRIDLLQGIMSARMDLAVEKGCDAVEPDNMDAYTNGDETGINLTAQDQLDYNRWIANLAHSKGLSVGLKNDVEQVTELVGDFDWALNEQCYQYNECDVYDAFTDAGKAVFGVEYQGGPAKFCPYFNAKGFSWLKKSLALNAWRQGCEDF</sequence>